<evidence type="ECO:0000313" key="2">
    <source>
        <dbReference type="Proteomes" id="UP000199236"/>
    </source>
</evidence>
<reference evidence="1 2" key="1">
    <citation type="submission" date="2016-10" db="EMBL/GenBank/DDBJ databases">
        <authorList>
            <person name="de Groot N.N."/>
        </authorList>
    </citation>
    <scope>NUCLEOTIDE SEQUENCE [LARGE SCALE GENOMIC DNA]</scope>
    <source>
        <strain evidence="1 2">CGMCC 1.9157</strain>
    </source>
</reference>
<dbReference type="STRING" id="655353.SAMN04488056_109174"/>
<dbReference type="OrthoDB" id="9794206at2"/>
<keyword evidence="2" id="KW-1185">Reference proteome</keyword>
<dbReference type="Pfam" id="PF05159">
    <property type="entry name" value="Capsule_synth"/>
    <property type="match status" value="1"/>
</dbReference>
<dbReference type="InterPro" id="IPR007833">
    <property type="entry name" value="Capsule_polysaccharide_synth"/>
</dbReference>
<protein>
    <submittedName>
        <fullName evidence="1">Capsular polysaccharide export protein</fullName>
    </submittedName>
</protein>
<dbReference type="Proteomes" id="UP000199236">
    <property type="component" value="Unassembled WGS sequence"/>
</dbReference>
<dbReference type="GO" id="GO:0000271">
    <property type="term" value="P:polysaccharide biosynthetic process"/>
    <property type="evidence" value="ECO:0007669"/>
    <property type="project" value="InterPro"/>
</dbReference>
<dbReference type="CDD" id="cd16441">
    <property type="entry name" value="beta_Kdo_transferase_KpsS"/>
    <property type="match status" value="1"/>
</dbReference>
<accession>A0A1I5IST2</accession>
<evidence type="ECO:0000313" key="1">
    <source>
        <dbReference type="EMBL" id="SFO63246.1"/>
    </source>
</evidence>
<dbReference type="AlphaFoldDB" id="A0A1I5IST2"/>
<organism evidence="1 2">
    <name type="scientific">Cohaesibacter marisflavi</name>
    <dbReference type="NCBI Taxonomy" id="655353"/>
    <lineage>
        <taxon>Bacteria</taxon>
        <taxon>Pseudomonadati</taxon>
        <taxon>Pseudomonadota</taxon>
        <taxon>Alphaproteobacteria</taxon>
        <taxon>Hyphomicrobiales</taxon>
        <taxon>Cohaesibacteraceae</taxon>
    </lineage>
</organism>
<gene>
    <name evidence="1" type="ORF">SAMN04488056_109174</name>
</gene>
<dbReference type="EMBL" id="FOVR01000009">
    <property type="protein sequence ID" value="SFO63246.1"/>
    <property type="molecule type" value="Genomic_DNA"/>
</dbReference>
<name>A0A1I5IST2_9HYPH</name>
<sequence length="471" mass="53848">MTQELKNPTQQDGKRVFLFLQGHPSFFARNVANHLEDQGHTALRINFCLGDAILWWGRKSHNFRKPFSSWEQYLRGFIQTHGVTDIIYYADRKPYHQIAAKVAADLDIPTYAFEFGYLRPDWITLERGGMSAFSHFPTEPEKISAIANQADEPDFEPKYPYTKPREIFYEVTYNLLSYFLWFFYPFYKADRYYNPLVEYISGIPGLFLEKRRHIAARKLVTQLGRKRRSFFIFSLQLQSDYQLRSNAPFSHQKRAIEQVIRSFARTSDKSTDLILKAHPLDNGLERWGPFIKKISKQLGVSKRVHFIVGGNLTFMLKHAKGCVMINSTVGLHSVRSGCPVKVLGHAIFDIEGLTHQGSLDSFWTHPQLPNDAFVRDFVKAVAASIQVKGNFFTTKGNKAAVPAFANNLIERKVNGFDAFEEMPPRLTTLVANEPPLYAPKPITVEIDPVEPKEVSPDRLPVFVNPPAAKAT</sequence>
<dbReference type="GO" id="GO:0015774">
    <property type="term" value="P:polysaccharide transport"/>
    <property type="evidence" value="ECO:0007669"/>
    <property type="project" value="InterPro"/>
</dbReference>
<proteinExistence type="predicted"/>